<keyword evidence="3" id="KW-0326">Glycosidase</keyword>
<dbReference type="EMBL" id="VSSQ01000329">
    <property type="protein sequence ID" value="MPL91433.1"/>
    <property type="molecule type" value="Genomic_DNA"/>
</dbReference>
<evidence type="ECO:0000256" key="1">
    <source>
        <dbReference type="ARBA" id="ARBA00008542"/>
    </source>
</evidence>
<keyword evidence="3" id="KW-0378">Hydrolase</keyword>
<dbReference type="InterPro" id="IPR002818">
    <property type="entry name" value="DJ-1/PfpI"/>
</dbReference>
<accession>A0A644VLJ0</accession>
<dbReference type="InterPro" id="IPR006286">
    <property type="entry name" value="C56_PfpI-like"/>
</dbReference>
<organism evidence="3">
    <name type="scientific">bioreactor metagenome</name>
    <dbReference type="NCBI Taxonomy" id="1076179"/>
    <lineage>
        <taxon>unclassified sequences</taxon>
        <taxon>metagenomes</taxon>
        <taxon>ecological metagenomes</taxon>
    </lineage>
</organism>
<dbReference type="PANTHER" id="PTHR42733:SF2">
    <property type="entry name" value="DJ-1_THIJ_PFPI FAMILY PROTEIN"/>
    <property type="match status" value="1"/>
</dbReference>
<reference evidence="3" key="1">
    <citation type="submission" date="2019-08" db="EMBL/GenBank/DDBJ databases">
        <authorList>
            <person name="Kucharzyk K."/>
            <person name="Murdoch R.W."/>
            <person name="Higgins S."/>
            <person name="Loffler F."/>
        </authorList>
    </citation>
    <scope>NUCLEOTIDE SEQUENCE</scope>
</reference>
<proteinExistence type="inferred from homology"/>
<comment type="similarity">
    <text evidence="1">Belongs to the peptidase C56 family.</text>
</comment>
<comment type="caution">
    <text evidence="3">The sequence shown here is derived from an EMBL/GenBank/DDBJ whole genome shotgun (WGS) entry which is preliminary data.</text>
</comment>
<dbReference type="PANTHER" id="PTHR42733">
    <property type="entry name" value="DJ-1 PROTEIN"/>
    <property type="match status" value="1"/>
</dbReference>
<name>A0A644VLJ0_9ZZZZ</name>
<evidence type="ECO:0000259" key="2">
    <source>
        <dbReference type="Pfam" id="PF01965"/>
    </source>
</evidence>
<dbReference type="Gene3D" id="3.40.50.880">
    <property type="match status" value="1"/>
</dbReference>
<gene>
    <name evidence="3" type="primary">yfkM_1</name>
    <name evidence="3" type="ORF">SDC9_37501</name>
</gene>
<dbReference type="GO" id="GO:0016798">
    <property type="term" value="F:hydrolase activity, acting on glycosyl bonds"/>
    <property type="evidence" value="ECO:0007669"/>
    <property type="project" value="UniProtKB-KW"/>
</dbReference>
<sequence>MSKIVVILGDMFEDTEYTEPVKAFKENNHKITIVGLKKGQIVKGKRGTTSETIEKSFQEVNPEDFDALLIPGGYSPDELRANENAVEFTKEFVESNKPVFAICHAPQILITAQVLKGRKITGWKSIKQDIINAGAIFIDKEVVIDDNIISSRSPADIPAFIKASLKKLEE</sequence>
<dbReference type="NCBIfam" id="TIGR01382">
    <property type="entry name" value="PfpI"/>
    <property type="match status" value="1"/>
</dbReference>
<dbReference type="PROSITE" id="PS51276">
    <property type="entry name" value="PEPTIDASE_C56_PFPI"/>
    <property type="match status" value="1"/>
</dbReference>
<dbReference type="EC" id="3.2.-.-" evidence="3"/>
<dbReference type="SUPFAM" id="SSF52317">
    <property type="entry name" value="Class I glutamine amidotransferase-like"/>
    <property type="match status" value="1"/>
</dbReference>
<protein>
    <submittedName>
        <fullName evidence="3">General stress protein 18</fullName>
        <ecNumber evidence="3">3.2.-.-</ecNumber>
    </submittedName>
</protein>
<evidence type="ECO:0000313" key="3">
    <source>
        <dbReference type="EMBL" id="MPL91433.1"/>
    </source>
</evidence>
<dbReference type="AlphaFoldDB" id="A0A644VLJ0"/>
<feature type="domain" description="DJ-1/PfpI" evidence="2">
    <location>
        <begin position="3"/>
        <end position="166"/>
    </location>
</feature>
<dbReference type="CDD" id="cd03134">
    <property type="entry name" value="GATase1_PfpI_like"/>
    <property type="match status" value="1"/>
</dbReference>
<dbReference type="InterPro" id="IPR029062">
    <property type="entry name" value="Class_I_gatase-like"/>
</dbReference>
<dbReference type="Pfam" id="PF01965">
    <property type="entry name" value="DJ-1_PfpI"/>
    <property type="match status" value="1"/>
</dbReference>